<reference evidence="9 10" key="1">
    <citation type="submission" date="2024-03" db="EMBL/GenBank/DDBJ databases">
        <title>WGS assembly of Saponaria officinalis var. Norfolk2.</title>
        <authorList>
            <person name="Jenkins J."/>
            <person name="Shu S."/>
            <person name="Grimwood J."/>
            <person name="Barry K."/>
            <person name="Goodstein D."/>
            <person name="Schmutz J."/>
            <person name="Leebens-Mack J."/>
            <person name="Osbourn A."/>
        </authorList>
    </citation>
    <scope>NUCLEOTIDE SEQUENCE [LARGE SCALE GENOMIC DNA]</scope>
    <source>
        <strain evidence="10">cv. Norfolk2</strain>
        <strain evidence="9">JIC</strain>
        <tissue evidence="9">Leaf</tissue>
    </source>
</reference>
<dbReference type="Pfam" id="PF00454">
    <property type="entry name" value="PI3_PI4_kinase"/>
    <property type="match status" value="1"/>
</dbReference>
<dbReference type="Proteomes" id="UP001443914">
    <property type="component" value="Unassembled WGS sequence"/>
</dbReference>
<keyword evidence="5" id="KW-0418">Kinase</keyword>
<sequence length="563" mass="61840">MAVAVGQLHGFKPHVRSQRCRLLSFTHLEFLTFEPNQIDLAHPKEQTNLTASGFHRSISTPCLTLTPKVEEESKVRPRIELIGGRTAPRACALAVEVAIATASGIDPELLSSGLGGAYLLRGRNGDNIAVAKPIDEEPLALNNPKGFTGRMLGQPGLKRSVKVGETGIRELAAYLLDHGGFAGVPPTALVKFSHVVFNVNESSLVKPPLYKIASLQRFVDHDSDAGDLGSAGFSVSSVHRIGILDVRLLNIDRHAGNMLVGKYEHDKYSLGATELVPIDHGLCLPEWLDDPYFEWLHWPQALVPFSDVEMEYIMNLDPFVDANLLRTELPSLGEASIRVLAVCTIFLKKAAAAGLCLGDVGEMMTRDSHGGEETMSVLESVCARAKDTVLMLSHEVDCGINEGNALEEKQEKDLEMFHFDEEFEENSMFMYNQSKANQSSSLIGKPPLPPKPQSTKPSKPFPLDGKKLCSLLENDSHDIPNATLHKRTDAVDIKGHDARIKAGNLFKSISFAAPGRKDEIEGVSFGDLKEDEWEFFLEMLERLLPEVFEERKNTGVTQRVGSA</sequence>
<evidence type="ECO:0000259" key="8">
    <source>
        <dbReference type="PROSITE" id="PS50290"/>
    </source>
</evidence>
<feature type="domain" description="PI3K/PI4K catalytic" evidence="8">
    <location>
        <begin position="104"/>
        <end position="398"/>
    </location>
</feature>
<organism evidence="9 10">
    <name type="scientific">Saponaria officinalis</name>
    <name type="common">Common soapwort</name>
    <name type="synonym">Lychnis saponaria</name>
    <dbReference type="NCBI Taxonomy" id="3572"/>
    <lineage>
        <taxon>Eukaryota</taxon>
        <taxon>Viridiplantae</taxon>
        <taxon>Streptophyta</taxon>
        <taxon>Embryophyta</taxon>
        <taxon>Tracheophyta</taxon>
        <taxon>Spermatophyta</taxon>
        <taxon>Magnoliopsida</taxon>
        <taxon>eudicotyledons</taxon>
        <taxon>Gunneridae</taxon>
        <taxon>Pentapetalae</taxon>
        <taxon>Caryophyllales</taxon>
        <taxon>Caryophyllaceae</taxon>
        <taxon>Caryophylleae</taxon>
        <taxon>Saponaria</taxon>
    </lineage>
</organism>
<dbReference type="AlphaFoldDB" id="A0AAW1L256"/>
<dbReference type="EMBL" id="JBDFQZ010000005">
    <property type="protein sequence ID" value="KAK9725961.1"/>
    <property type="molecule type" value="Genomic_DNA"/>
</dbReference>
<dbReference type="PANTHER" id="PTHR45800:SF21">
    <property type="entry name" value="PHOSPHATIDYLINOSITOL 4-KINASE GAMMA 8"/>
    <property type="match status" value="1"/>
</dbReference>
<evidence type="ECO:0000256" key="2">
    <source>
        <dbReference type="ARBA" id="ARBA00012169"/>
    </source>
</evidence>
<evidence type="ECO:0000256" key="4">
    <source>
        <dbReference type="ARBA" id="ARBA00022741"/>
    </source>
</evidence>
<evidence type="ECO:0000313" key="9">
    <source>
        <dbReference type="EMBL" id="KAK9725961.1"/>
    </source>
</evidence>
<evidence type="ECO:0000256" key="7">
    <source>
        <dbReference type="SAM" id="MobiDB-lite"/>
    </source>
</evidence>
<proteinExistence type="inferred from homology"/>
<evidence type="ECO:0000256" key="5">
    <source>
        <dbReference type="ARBA" id="ARBA00022777"/>
    </source>
</evidence>
<dbReference type="PROSITE" id="PS50290">
    <property type="entry name" value="PI3_4_KINASE_3"/>
    <property type="match status" value="1"/>
</dbReference>
<dbReference type="EC" id="2.7.1.67" evidence="2"/>
<comment type="similarity">
    <text evidence="1">Belongs to the PI3/PI4-kinase family. Type II PI4K subfamily.</text>
</comment>
<comment type="caution">
    <text evidence="9">The sequence shown here is derived from an EMBL/GenBank/DDBJ whole genome shotgun (WGS) entry which is preliminary data.</text>
</comment>
<keyword evidence="4" id="KW-0547">Nucleotide-binding</keyword>
<accession>A0AAW1L256</accession>
<keyword evidence="10" id="KW-1185">Reference proteome</keyword>
<feature type="region of interest" description="Disordered" evidence="7">
    <location>
        <begin position="436"/>
        <end position="460"/>
    </location>
</feature>
<dbReference type="PANTHER" id="PTHR45800">
    <property type="entry name" value="PHOSPHATIDYLINOSITOL 4-KINASE GAMMA"/>
    <property type="match status" value="1"/>
</dbReference>
<protein>
    <recommendedName>
        <fullName evidence="2">1-phosphatidylinositol 4-kinase</fullName>
        <ecNumber evidence="2">2.7.1.67</ecNumber>
    </recommendedName>
</protein>
<dbReference type="InterPro" id="IPR000403">
    <property type="entry name" value="PI3/4_kinase_cat_dom"/>
</dbReference>
<keyword evidence="3" id="KW-0808">Transferase</keyword>
<name>A0AAW1L256_SAPOF</name>
<dbReference type="GO" id="GO:0005524">
    <property type="term" value="F:ATP binding"/>
    <property type="evidence" value="ECO:0007669"/>
    <property type="project" value="UniProtKB-KW"/>
</dbReference>
<dbReference type="GO" id="GO:0004430">
    <property type="term" value="F:1-phosphatidylinositol 4-kinase activity"/>
    <property type="evidence" value="ECO:0007669"/>
    <property type="project" value="UniProtKB-EC"/>
</dbReference>
<dbReference type="EMBL" id="JBDFQZ010000005">
    <property type="protein sequence ID" value="KAK9725962.1"/>
    <property type="molecule type" value="Genomic_DNA"/>
</dbReference>
<evidence type="ECO:0000313" key="10">
    <source>
        <dbReference type="Proteomes" id="UP001443914"/>
    </source>
</evidence>
<evidence type="ECO:0000256" key="1">
    <source>
        <dbReference type="ARBA" id="ARBA00008941"/>
    </source>
</evidence>
<keyword evidence="6" id="KW-0067">ATP-binding</keyword>
<evidence type="ECO:0000256" key="6">
    <source>
        <dbReference type="ARBA" id="ARBA00022840"/>
    </source>
</evidence>
<evidence type="ECO:0000256" key="3">
    <source>
        <dbReference type="ARBA" id="ARBA00022679"/>
    </source>
</evidence>
<dbReference type="InterPro" id="IPR044571">
    <property type="entry name" value="P4KG1-8"/>
</dbReference>
<gene>
    <name evidence="9" type="ORF">RND81_05G180100</name>
</gene>